<protein>
    <recommendedName>
        <fullName evidence="3">DUF4858 domain-containing protein</fullName>
    </recommendedName>
</protein>
<dbReference type="RefSeq" id="WP_237470487.1">
    <property type="nucleotide sequence ID" value="NZ_CAXSLB010000081.1"/>
</dbReference>
<comment type="caution">
    <text evidence="1">The sequence shown here is derived from an EMBL/GenBank/DDBJ whole genome shotgun (WGS) entry which is preliminary data.</text>
</comment>
<dbReference type="Proteomes" id="UP001201179">
    <property type="component" value="Unassembled WGS sequence"/>
</dbReference>
<proteinExistence type="predicted"/>
<evidence type="ECO:0000313" key="2">
    <source>
        <dbReference type="Proteomes" id="UP001201179"/>
    </source>
</evidence>
<evidence type="ECO:0000313" key="1">
    <source>
        <dbReference type="EMBL" id="MCG0342569.1"/>
    </source>
</evidence>
<name>A0AAW5B2Q4_PHOVU</name>
<dbReference type="EMBL" id="JAKKWZ010000082">
    <property type="protein sequence ID" value="MCG0342569.1"/>
    <property type="molecule type" value="Genomic_DNA"/>
</dbReference>
<reference evidence="1" key="1">
    <citation type="submission" date="2022-01" db="EMBL/GenBank/DDBJ databases">
        <authorList>
            <person name="Mingchao X."/>
        </authorList>
    </citation>
    <scope>NUCLEOTIDE SEQUENCE</scope>
    <source>
        <strain evidence="1">Bv4372</strain>
    </source>
</reference>
<organism evidence="1 2">
    <name type="scientific">Phocaeicola vulgatus</name>
    <name type="common">Bacteroides vulgatus</name>
    <dbReference type="NCBI Taxonomy" id="821"/>
    <lineage>
        <taxon>Bacteria</taxon>
        <taxon>Pseudomonadati</taxon>
        <taxon>Bacteroidota</taxon>
        <taxon>Bacteroidia</taxon>
        <taxon>Bacteroidales</taxon>
        <taxon>Bacteroidaceae</taxon>
        <taxon>Phocaeicola</taxon>
    </lineage>
</organism>
<sequence length="226" mass="26829">MKVIRYYRVFQLYCCRRILIFLTVSIITDILYAQEIWTKDDSVKLSQILSNETPIYIDSALKRELEHLFIGNPIKDNGNFWNDFISLDIKSNDSFAKRCKIISYNIIDYKPQRGKLFNTKNEYLKVNKFTINGHVNVDNSYISIQRNANLSFFFHNKLHFDISGGYILDKLHSAVLPVNPIPYIATVGFSYKIKKNMAIQSQANYQYNIIQKKWEWFWNFKYVIIF</sequence>
<dbReference type="AlphaFoldDB" id="A0AAW5B2Q4"/>
<gene>
    <name evidence="1" type="ORF">L4X52_21760</name>
</gene>
<evidence type="ECO:0008006" key="3">
    <source>
        <dbReference type="Google" id="ProtNLM"/>
    </source>
</evidence>
<accession>A0AAW5B2Q4</accession>